<dbReference type="RefSeq" id="WP_253772902.1">
    <property type="nucleotide sequence ID" value="NZ_JAMTCK010000008.1"/>
</dbReference>
<proteinExistence type="inferred from homology"/>
<organism evidence="4 5">
    <name type="scientific">Goodfellowiella coeruleoviolacea</name>
    <dbReference type="NCBI Taxonomy" id="334858"/>
    <lineage>
        <taxon>Bacteria</taxon>
        <taxon>Bacillati</taxon>
        <taxon>Actinomycetota</taxon>
        <taxon>Actinomycetes</taxon>
        <taxon>Pseudonocardiales</taxon>
        <taxon>Pseudonocardiaceae</taxon>
        <taxon>Goodfellowiella</taxon>
    </lineage>
</organism>
<accession>A0AAE3KGY7</accession>
<dbReference type="AlphaFoldDB" id="A0AAE3KGY7"/>
<gene>
    <name evidence="4" type="ORF">LX83_003602</name>
</gene>
<comment type="caution">
    <text evidence="4">The sequence shown here is derived from an EMBL/GenBank/DDBJ whole genome shotgun (WGS) entry which is preliminary data.</text>
</comment>
<sequence>MTAPAFDPPHPPGLPIGADWVPVEHTATVRFPFDGSAIAAAPVGTPAQAGQAVTEAVAVARAVAALPSRVRRAVLTGVHDALAEHRAEFERLLVLETGKPLVDCQVEVARTLVTWSAAAEEVARLHGETVPLDLLPSGDGLVGFWTRRPIGVVVGIAGFNYPLLLASHKIAPAIAAGCPVVCKPAPQTPLATLWLVHLVREAARAAGAPVALAQLVTGDAEVGSALVTDRRIGAVSFTGSAAVGHRIARAAAPTKTLLELGSNAALVVAEDADLDAAADAVLRGGFYASGQACISVQRVLVVEAVREEFVKRVLDRLDEVVVGDPRDPATRVAALIDERATARVLDWVDQAVAAGARVLAGGGQVGGAVRPTVLADVPDASPCWSEEVFGPVVCVRGVSTVEEAVEQVNASRYGLHASVYTRSLATAFRAVDELDVGGVVVNEVPGFRSDTMPYGGVKDSGTGREGPRFAVEELTVTRMAVIRP</sequence>
<keyword evidence="5" id="KW-1185">Reference proteome</keyword>
<dbReference type="EMBL" id="JAMTCK010000008">
    <property type="protein sequence ID" value="MCP2166730.1"/>
    <property type="molecule type" value="Genomic_DNA"/>
</dbReference>
<dbReference type="Gene3D" id="3.40.309.10">
    <property type="entry name" value="Aldehyde Dehydrogenase, Chain A, domain 2"/>
    <property type="match status" value="1"/>
</dbReference>
<dbReference type="SUPFAM" id="SSF53720">
    <property type="entry name" value="ALDH-like"/>
    <property type="match status" value="1"/>
</dbReference>
<dbReference type="Gene3D" id="3.40.605.10">
    <property type="entry name" value="Aldehyde Dehydrogenase, Chain A, domain 1"/>
    <property type="match status" value="1"/>
</dbReference>
<evidence type="ECO:0000256" key="1">
    <source>
        <dbReference type="ARBA" id="ARBA00009986"/>
    </source>
</evidence>
<dbReference type="InterPro" id="IPR051020">
    <property type="entry name" value="ALDH-related_metabolic_enz"/>
</dbReference>
<dbReference type="InterPro" id="IPR016163">
    <property type="entry name" value="Ald_DH_C"/>
</dbReference>
<evidence type="ECO:0000313" key="5">
    <source>
        <dbReference type="Proteomes" id="UP001206128"/>
    </source>
</evidence>
<feature type="domain" description="Aldehyde dehydrogenase" evidence="3">
    <location>
        <begin position="21"/>
        <end position="478"/>
    </location>
</feature>
<name>A0AAE3KGY7_9PSEU</name>
<evidence type="ECO:0000313" key="4">
    <source>
        <dbReference type="EMBL" id="MCP2166730.1"/>
    </source>
</evidence>
<evidence type="ECO:0000256" key="2">
    <source>
        <dbReference type="ARBA" id="ARBA00023002"/>
    </source>
</evidence>
<dbReference type="GO" id="GO:0008911">
    <property type="term" value="F:lactaldehyde dehydrogenase (NAD+) activity"/>
    <property type="evidence" value="ECO:0007669"/>
    <property type="project" value="TreeGrafter"/>
</dbReference>
<protein>
    <submittedName>
        <fullName evidence="4">Acyl-CoA reductase</fullName>
    </submittedName>
</protein>
<reference evidence="4" key="1">
    <citation type="submission" date="2022-06" db="EMBL/GenBank/DDBJ databases">
        <title>Genomic Encyclopedia of Archaeal and Bacterial Type Strains, Phase II (KMG-II): from individual species to whole genera.</title>
        <authorList>
            <person name="Goeker M."/>
        </authorList>
    </citation>
    <scope>NUCLEOTIDE SEQUENCE</scope>
    <source>
        <strain evidence="4">DSM 43935</strain>
    </source>
</reference>
<dbReference type="Pfam" id="PF00171">
    <property type="entry name" value="Aldedh"/>
    <property type="match status" value="1"/>
</dbReference>
<dbReference type="PANTHER" id="PTHR42991:SF1">
    <property type="entry name" value="ALDEHYDE DEHYDROGENASE"/>
    <property type="match status" value="1"/>
</dbReference>
<comment type="similarity">
    <text evidence="1">Belongs to the aldehyde dehydrogenase family.</text>
</comment>
<dbReference type="InterPro" id="IPR015590">
    <property type="entry name" value="Aldehyde_DH_dom"/>
</dbReference>
<evidence type="ECO:0000259" key="3">
    <source>
        <dbReference type="Pfam" id="PF00171"/>
    </source>
</evidence>
<dbReference type="Proteomes" id="UP001206128">
    <property type="component" value="Unassembled WGS sequence"/>
</dbReference>
<keyword evidence="2" id="KW-0560">Oxidoreductase</keyword>
<dbReference type="InterPro" id="IPR016161">
    <property type="entry name" value="Ald_DH/histidinol_DH"/>
</dbReference>
<dbReference type="PANTHER" id="PTHR42991">
    <property type="entry name" value="ALDEHYDE DEHYDROGENASE"/>
    <property type="match status" value="1"/>
</dbReference>
<dbReference type="InterPro" id="IPR016162">
    <property type="entry name" value="Ald_DH_N"/>
</dbReference>